<dbReference type="OrthoDB" id="1143459at2"/>
<name>A0A1M5T9H1_9FLAO</name>
<reference evidence="4" key="1">
    <citation type="submission" date="2016-11" db="EMBL/GenBank/DDBJ databases">
        <authorList>
            <person name="Varghese N."/>
            <person name="Submissions S."/>
        </authorList>
    </citation>
    <scope>NUCLEOTIDE SEQUENCE [LARGE SCALE GENOMIC DNA]</scope>
    <source>
        <strain evidence="4">DSM 100572</strain>
    </source>
</reference>
<dbReference type="Proteomes" id="UP000184109">
    <property type="component" value="Unassembled WGS sequence"/>
</dbReference>
<protein>
    <recommendedName>
        <fullName evidence="2">DUF2059 domain-containing protein</fullName>
    </recommendedName>
</protein>
<evidence type="ECO:0000256" key="1">
    <source>
        <dbReference type="SAM" id="SignalP"/>
    </source>
</evidence>
<sequence length="155" mass="18203">MKKIFTLLMFLTLTVNAQAPKEKVLELIEVMQADKIIGQMMDQMIPMMQQQMKSNLKTEEEKQKLEQVNTIILEEAKTFTNNIINGSMVDIYAKYFSVKDIDYMIEFYKSKTGSKLLELTPTITKELMEKMMQNEMPKFQEKIKNRIEALKKDSE</sequence>
<gene>
    <name evidence="3" type="ORF">SAMN05444281_0765</name>
</gene>
<dbReference type="RefSeq" id="WP_084730158.1">
    <property type="nucleotide sequence ID" value="NZ_BMEN01000001.1"/>
</dbReference>
<evidence type="ECO:0000313" key="3">
    <source>
        <dbReference type="EMBL" id="SHH47362.1"/>
    </source>
</evidence>
<keyword evidence="4" id="KW-1185">Reference proteome</keyword>
<keyword evidence="1" id="KW-0732">Signal</keyword>
<dbReference type="STRING" id="1195760.SAMN05444281_0765"/>
<accession>A0A1M5T9H1</accession>
<dbReference type="EMBL" id="FQXQ01000001">
    <property type="protein sequence ID" value="SHH47362.1"/>
    <property type="molecule type" value="Genomic_DNA"/>
</dbReference>
<evidence type="ECO:0000313" key="4">
    <source>
        <dbReference type="Proteomes" id="UP000184109"/>
    </source>
</evidence>
<evidence type="ECO:0000259" key="2">
    <source>
        <dbReference type="Pfam" id="PF09832"/>
    </source>
</evidence>
<feature type="chain" id="PRO_5012974381" description="DUF2059 domain-containing protein" evidence="1">
    <location>
        <begin position="18"/>
        <end position="155"/>
    </location>
</feature>
<dbReference type="InterPro" id="IPR018637">
    <property type="entry name" value="DUF2059"/>
</dbReference>
<proteinExistence type="predicted"/>
<organism evidence="3 4">
    <name type="scientific">Wenyingzhuangia marina</name>
    <dbReference type="NCBI Taxonomy" id="1195760"/>
    <lineage>
        <taxon>Bacteria</taxon>
        <taxon>Pseudomonadati</taxon>
        <taxon>Bacteroidota</taxon>
        <taxon>Flavobacteriia</taxon>
        <taxon>Flavobacteriales</taxon>
        <taxon>Flavobacteriaceae</taxon>
        <taxon>Wenyingzhuangia</taxon>
    </lineage>
</organism>
<feature type="signal peptide" evidence="1">
    <location>
        <begin position="1"/>
        <end position="17"/>
    </location>
</feature>
<feature type="domain" description="DUF2059" evidence="2">
    <location>
        <begin position="86"/>
        <end position="141"/>
    </location>
</feature>
<dbReference type="Pfam" id="PF09832">
    <property type="entry name" value="DUF2059"/>
    <property type="match status" value="1"/>
</dbReference>
<dbReference type="AlphaFoldDB" id="A0A1M5T9H1"/>